<evidence type="ECO:0000259" key="6">
    <source>
        <dbReference type="PROSITE" id="PS51192"/>
    </source>
</evidence>
<dbReference type="Gene3D" id="1.10.3380.20">
    <property type="match status" value="1"/>
</dbReference>
<organism evidence="8 9">
    <name type="scientific">Stylonychia lemnae</name>
    <name type="common">Ciliate</name>
    <dbReference type="NCBI Taxonomy" id="5949"/>
    <lineage>
        <taxon>Eukaryota</taxon>
        <taxon>Sar</taxon>
        <taxon>Alveolata</taxon>
        <taxon>Ciliophora</taxon>
        <taxon>Intramacronucleata</taxon>
        <taxon>Spirotrichea</taxon>
        <taxon>Stichotrichia</taxon>
        <taxon>Sporadotrichida</taxon>
        <taxon>Oxytrichidae</taxon>
        <taxon>Stylonychinae</taxon>
        <taxon>Stylonychia</taxon>
    </lineage>
</organism>
<dbReference type="OrthoDB" id="2320933at2759"/>
<name>A0A078AHP5_STYLE</name>
<feature type="domain" description="Helicase C-terminal" evidence="7">
    <location>
        <begin position="146"/>
        <end position="333"/>
    </location>
</feature>
<dbReference type="GO" id="GO:0003676">
    <property type="term" value="F:nucleic acid binding"/>
    <property type="evidence" value="ECO:0007669"/>
    <property type="project" value="InterPro"/>
</dbReference>
<evidence type="ECO:0000256" key="4">
    <source>
        <dbReference type="ARBA" id="ARBA00022840"/>
    </source>
</evidence>
<dbReference type="PROSITE" id="PS51194">
    <property type="entry name" value="HELICASE_CTER"/>
    <property type="match status" value="1"/>
</dbReference>
<keyword evidence="1" id="KW-0547">Nucleotide-binding</keyword>
<keyword evidence="2" id="KW-0378">Hydrolase</keyword>
<dbReference type="CDD" id="cd18795">
    <property type="entry name" value="SF2_C_Ski2"/>
    <property type="match status" value="1"/>
</dbReference>
<keyword evidence="9" id="KW-1185">Reference proteome</keyword>
<evidence type="ECO:0000256" key="1">
    <source>
        <dbReference type="ARBA" id="ARBA00022741"/>
    </source>
</evidence>
<evidence type="ECO:0000313" key="9">
    <source>
        <dbReference type="Proteomes" id="UP000039865"/>
    </source>
</evidence>
<dbReference type="Pfam" id="PF21099">
    <property type="entry name" value="POLQ_helical"/>
    <property type="match status" value="1"/>
</dbReference>
<dbReference type="InParanoid" id="A0A078AHP5"/>
<dbReference type="OMA" id="CTIESAC"/>
<dbReference type="InterPro" id="IPR027417">
    <property type="entry name" value="P-loop_NTPase"/>
</dbReference>
<sequence>MLGCVIREDTSLVLCTIEKANQLINRLIEQNSLDQIKTLVIDELHMIGDPSRGFLLELMLSKIQYINEHISVDNKIQIIAMSATFPNLKDIADWLNARLYITNFRPVEVKEYIKFGNDILSPDCTQVIRKITLNNQTSQVRFDRLGLFQLISETINDKGSVLVFCPSKDRCEEYCQMMMNHVQTLLEQLGQRLNFDQIKEYIPEQYREEVHPLFIKLMEKGAAYHHSGLTMEERECVELFFKQGIVKVIFCTSTLAAGVNLPAKRVIITSMKQGMSDLTNIQYKQMIGRAGRYGYDTEADSILVVQNANEKKKAMELLNRKLERIDSCLDQEGKGLSRIILEAVGTKIVQNSTMMKQFLKSTLLFNQYASQKMILWNELHILYQMTPVSGITFRVQWDLYHRIFRNLTPNELQICQQIGIKEDFIVMFGMPGGQRNQGFSRDVIFNSQNPIKEDIGLASSITDFKAFAEVNKELITKMRHVRFYTTLLLKDLLSDEKQEDVQQFYKITQGELQAFQQKCSAFSSMVVTFCHELKWWNMWNILNQYMDRINFVIQEELEELLQVKQFFEKCIQIKNVIDVPKARAIYEAGFTSTYHISKARPADIMKALQKTLVIQRQYSSNIEEMFKVGTTEHSSATITKAEEIIEAAKSIQRKKNLKKAREILKKKQEWLKQQKQAEQLNASKQQQQYEMI</sequence>
<evidence type="ECO:0000256" key="5">
    <source>
        <dbReference type="SAM" id="Coils"/>
    </source>
</evidence>
<evidence type="ECO:0000256" key="2">
    <source>
        <dbReference type="ARBA" id="ARBA00022801"/>
    </source>
</evidence>
<dbReference type="AlphaFoldDB" id="A0A078AHP5"/>
<dbReference type="Pfam" id="PF00270">
    <property type="entry name" value="DEAD"/>
    <property type="match status" value="1"/>
</dbReference>
<feature type="domain" description="Helicase ATP-binding" evidence="6">
    <location>
        <begin position="1"/>
        <end position="103"/>
    </location>
</feature>
<dbReference type="GO" id="GO:0016787">
    <property type="term" value="F:hydrolase activity"/>
    <property type="evidence" value="ECO:0007669"/>
    <property type="project" value="UniProtKB-KW"/>
</dbReference>
<protein>
    <submittedName>
        <fullName evidence="8">Dna polymerase theta-like</fullName>
    </submittedName>
</protein>
<dbReference type="InterPro" id="IPR050474">
    <property type="entry name" value="Hel308_SKI2-like"/>
</dbReference>
<evidence type="ECO:0000259" key="7">
    <source>
        <dbReference type="PROSITE" id="PS51194"/>
    </source>
</evidence>
<dbReference type="SMART" id="SM00490">
    <property type="entry name" value="HELICc"/>
    <property type="match status" value="1"/>
</dbReference>
<dbReference type="InterPro" id="IPR048960">
    <property type="entry name" value="POLQ-like_helical"/>
</dbReference>
<accession>A0A078AHP5</accession>
<keyword evidence="4" id="KW-0067">ATP-binding</keyword>
<feature type="coiled-coil region" evidence="5">
    <location>
        <begin position="647"/>
        <end position="687"/>
    </location>
</feature>
<dbReference type="InterPro" id="IPR001650">
    <property type="entry name" value="Helicase_C-like"/>
</dbReference>
<dbReference type="PANTHER" id="PTHR47961:SF6">
    <property type="entry name" value="DNA-DIRECTED DNA POLYMERASE"/>
    <property type="match status" value="1"/>
</dbReference>
<keyword evidence="5" id="KW-0175">Coiled coil</keyword>
<dbReference type="SUPFAM" id="SSF52540">
    <property type="entry name" value="P-loop containing nucleoside triphosphate hydrolases"/>
    <property type="match status" value="2"/>
</dbReference>
<dbReference type="PROSITE" id="PS51192">
    <property type="entry name" value="HELICASE_ATP_BIND_1"/>
    <property type="match status" value="1"/>
</dbReference>
<dbReference type="SUPFAM" id="SSF158702">
    <property type="entry name" value="Sec63 N-terminal domain-like"/>
    <property type="match status" value="1"/>
</dbReference>
<dbReference type="InterPro" id="IPR014001">
    <property type="entry name" value="Helicase_ATP-bd"/>
</dbReference>
<reference evidence="8 9" key="1">
    <citation type="submission" date="2014-06" db="EMBL/GenBank/DDBJ databases">
        <authorList>
            <person name="Swart Estienne"/>
        </authorList>
    </citation>
    <scope>NUCLEOTIDE SEQUENCE [LARGE SCALE GENOMIC DNA]</scope>
    <source>
        <strain evidence="8 9">130c</strain>
    </source>
</reference>
<evidence type="ECO:0000313" key="8">
    <source>
        <dbReference type="EMBL" id="CDW80348.1"/>
    </source>
</evidence>
<gene>
    <name evidence="8" type="primary">Contig17257.g18376</name>
    <name evidence="8" type="ORF">STYLEM_9345</name>
</gene>
<evidence type="ECO:0000256" key="3">
    <source>
        <dbReference type="ARBA" id="ARBA00022806"/>
    </source>
</evidence>
<dbReference type="Gene3D" id="3.40.50.300">
    <property type="entry name" value="P-loop containing nucleotide triphosphate hydrolases"/>
    <property type="match status" value="2"/>
</dbReference>
<keyword evidence="3" id="KW-0347">Helicase</keyword>
<dbReference type="InterPro" id="IPR011545">
    <property type="entry name" value="DEAD/DEAH_box_helicase_dom"/>
</dbReference>
<dbReference type="GO" id="GO:0043138">
    <property type="term" value="F:3'-5' DNA helicase activity"/>
    <property type="evidence" value="ECO:0007669"/>
    <property type="project" value="UniProtKB-EC"/>
</dbReference>
<dbReference type="PANTHER" id="PTHR47961">
    <property type="entry name" value="DNA POLYMERASE THETA, PUTATIVE (AFU_ORTHOLOGUE AFUA_1G05260)-RELATED"/>
    <property type="match status" value="1"/>
</dbReference>
<dbReference type="EMBL" id="CCKQ01008887">
    <property type="protein sequence ID" value="CDW80348.1"/>
    <property type="molecule type" value="Genomic_DNA"/>
</dbReference>
<proteinExistence type="predicted"/>
<dbReference type="Pfam" id="PF00271">
    <property type="entry name" value="Helicase_C"/>
    <property type="match status" value="1"/>
</dbReference>
<dbReference type="GO" id="GO:0005524">
    <property type="term" value="F:ATP binding"/>
    <property type="evidence" value="ECO:0007669"/>
    <property type="project" value="UniProtKB-KW"/>
</dbReference>
<dbReference type="Proteomes" id="UP000039865">
    <property type="component" value="Unassembled WGS sequence"/>
</dbReference>